<evidence type="ECO:0000256" key="1">
    <source>
        <dbReference type="SAM" id="MobiDB-lite"/>
    </source>
</evidence>
<dbReference type="FunFam" id="3.40.33.10:FF:000010">
    <property type="entry name" value="Predicted protein"/>
    <property type="match status" value="1"/>
</dbReference>
<name>A0A9W9YXN0_9CNID</name>
<dbReference type="Pfam" id="PF00188">
    <property type="entry name" value="CAP"/>
    <property type="match status" value="1"/>
</dbReference>
<feature type="region of interest" description="Disordered" evidence="1">
    <location>
        <begin position="1"/>
        <end position="26"/>
    </location>
</feature>
<dbReference type="SMART" id="SM00198">
    <property type="entry name" value="SCP"/>
    <property type="match status" value="1"/>
</dbReference>
<feature type="region of interest" description="Disordered" evidence="1">
    <location>
        <begin position="159"/>
        <end position="199"/>
    </location>
</feature>
<sequence length="362" mass="39383">MENGKMLAQPPASLPKGNQGQTLQKQMSAAGGGNKCFANSCYTFSESGKTWAENQNSCKGEGGDLVSMETEAEWQFVNSEIQKITLPGGVNEWHIGLKKQGDWQWVSGSPLSIDKWQMYQPSEDGNAVVMSKDYPPGTQGLFNDLPGVIPRPFICEIPKGGAAAQPGAQQPPKPPAPPGSTAVPTPAQPGAGGTQDMTGFEKDCLESHNEYRAKHGNPPLKWSAELAADAKIWADQLAIKNTMEHDMQSIESKGVGENLAYFMPGDPSQMPTQCQGPKTPTCVQCREMVADWYAEESNFDYNTGETKGGVILHFTQVVWKDTTELGMATATSANKWFTVARYKPRGNMGFPEDYKTNVPRPQ</sequence>
<dbReference type="CDD" id="cd05382">
    <property type="entry name" value="CAP_GAPR1-like"/>
    <property type="match status" value="1"/>
</dbReference>
<dbReference type="EMBL" id="MU826847">
    <property type="protein sequence ID" value="KAJ7371418.1"/>
    <property type="molecule type" value="Genomic_DNA"/>
</dbReference>
<dbReference type="SMART" id="SM00034">
    <property type="entry name" value="CLECT"/>
    <property type="match status" value="1"/>
</dbReference>
<protein>
    <recommendedName>
        <fullName evidence="2">C-type lectin domain-containing protein</fullName>
    </recommendedName>
</protein>
<evidence type="ECO:0000259" key="2">
    <source>
        <dbReference type="PROSITE" id="PS50041"/>
    </source>
</evidence>
<dbReference type="Gene3D" id="3.40.33.10">
    <property type="entry name" value="CAP"/>
    <property type="match status" value="1"/>
</dbReference>
<dbReference type="InterPro" id="IPR014044">
    <property type="entry name" value="CAP_dom"/>
</dbReference>
<dbReference type="Gene3D" id="3.10.100.10">
    <property type="entry name" value="Mannose-Binding Protein A, subunit A"/>
    <property type="match status" value="1"/>
</dbReference>
<dbReference type="PANTHER" id="PTHR10334">
    <property type="entry name" value="CYSTEINE-RICH SECRETORY PROTEIN-RELATED"/>
    <property type="match status" value="1"/>
</dbReference>
<dbReference type="Proteomes" id="UP001163046">
    <property type="component" value="Unassembled WGS sequence"/>
</dbReference>
<dbReference type="InterPro" id="IPR001304">
    <property type="entry name" value="C-type_lectin-like"/>
</dbReference>
<dbReference type="SUPFAM" id="SSF56436">
    <property type="entry name" value="C-type lectin-like"/>
    <property type="match status" value="1"/>
</dbReference>
<feature type="compositionally biased region" description="Polar residues" evidence="1">
    <location>
        <begin position="16"/>
        <end position="26"/>
    </location>
</feature>
<dbReference type="InterPro" id="IPR034113">
    <property type="entry name" value="SCP_GAPR1-like"/>
</dbReference>
<dbReference type="Pfam" id="PF00059">
    <property type="entry name" value="Lectin_C"/>
    <property type="match status" value="1"/>
</dbReference>
<evidence type="ECO:0000313" key="4">
    <source>
        <dbReference type="Proteomes" id="UP001163046"/>
    </source>
</evidence>
<keyword evidence="4" id="KW-1185">Reference proteome</keyword>
<dbReference type="InterPro" id="IPR035940">
    <property type="entry name" value="CAP_sf"/>
</dbReference>
<evidence type="ECO:0000313" key="3">
    <source>
        <dbReference type="EMBL" id="KAJ7371418.1"/>
    </source>
</evidence>
<dbReference type="InterPro" id="IPR001283">
    <property type="entry name" value="CRISP-related"/>
</dbReference>
<dbReference type="CDD" id="cd00037">
    <property type="entry name" value="CLECT"/>
    <property type="match status" value="1"/>
</dbReference>
<accession>A0A9W9YXN0</accession>
<gene>
    <name evidence="3" type="ORF">OS493_025884</name>
</gene>
<organism evidence="3 4">
    <name type="scientific">Desmophyllum pertusum</name>
    <dbReference type="NCBI Taxonomy" id="174260"/>
    <lineage>
        <taxon>Eukaryota</taxon>
        <taxon>Metazoa</taxon>
        <taxon>Cnidaria</taxon>
        <taxon>Anthozoa</taxon>
        <taxon>Hexacorallia</taxon>
        <taxon>Scleractinia</taxon>
        <taxon>Caryophylliina</taxon>
        <taxon>Caryophylliidae</taxon>
        <taxon>Desmophyllum</taxon>
    </lineage>
</organism>
<reference evidence="3" key="1">
    <citation type="submission" date="2023-01" db="EMBL/GenBank/DDBJ databases">
        <title>Genome assembly of the deep-sea coral Lophelia pertusa.</title>
        <authorList>
            <person name="Herrera S."/>
            <person name="Cordes E."/>
        </authorList>
    </citation>
    <scope>NUCLEOTIDE SEQUENCE</scope>
    <source>
        <strain evidence="3">USNM1676648</strain>
        <tissue evidence="3">Polyp</tissue>
    </source>
</reference>
<dbReference type="OrthoDB" id="5983074at2759"/>
<feature type="domain" description="C-type lectin" evidence="2">
    <location>
        <begin position="37"/>
        <end position="156"/>
    </location>
</feature>
<proteinExistence type="predicted"/>
<feature type="compositionally biased region" description="Low complexity" evidence="1">
    <location>
        <begin position="159"/>
        <end position="168"/>
    </location>
</feature>
<comment type="caution">
    <text evidence="3">The sequence shown here is derived from an EMBL/GenBank/DDBJ whole genome shotgun (WGS) entry which is preliminary data.</text>
</comment>
<dbReference type="InterPro" id="IPR016186">
    <property type="entry name" value="C-type_lectin-like/link_sf"/>
</dbReference>
<dbReference type="PROSITE" id="PS50041">
    <property type="entry name" value="C_TYPE_LECTIN_2"/>
    <property type="match status" value="1"/>
</dbReference>
<dbReference type="AlphaFoldDB" id="A0A9W9YXN0"/>
<dbReference type="PRINTS" id="PR00837">
    <property type="entry name" value="V5TPXLIKE"/>
</dbReference>
<feature type="compositionally biased region" description="Pro residues" evidence="1">
    <location>
        <begin position="169"/>
        <end position="178"/>
    </location>
</feature>
<dbReference type="SUPFAM" id="SSF55797">
    <property type="entry name" value="PR-1-like"/>
    <property type="match status" value="1"/>
</dbReference>
<dbReference type="InterPro" id="IPR016187">
    <property type="entry name" value="CTDL_fold"/>
</dbReference>